<dbReference type="Pfam" id="PF13620">
    <property type="entry name" value="CarboxypepD_reg"/>
    <property type="match status" value="1"/>
</dbReference>
<gene>
    <name evidence="1" type="ORF">OQ279_07425</name>
</gene>
<comment type="caution">
    <text evidence="1">The sequence shown here is derived from an EMBL/GenBank/DDBJ whole genome shotgun (WGS) entry which is preliminary data.</text>
</comment>
<dbReference type="SUPFAM" id="SSF69304">
    <property type="entry name" value="Tricorn protease N-terminal domain"/>
    <property type="match status" value="1"/>
</dbReference>
<dbReference type="SUPFAM" id="SSF49452">
    <property type="entry name" value="Starch-binding domain-like"/>
    <property type="match status" value="1"/>
</dbReference>
<reference evidence="1" key="1">
    <citation type="submission" date="2022-11" db="EMBL/GenBank/DDBJ databases">
        <title>Salinimicrobium profundisediminis sp. nov., isolated from deep-sea sediment of the Mariana Trench.</title>
        <authorList>
            <person name="Fu H."/>
        </authorList>
    </citation>
    <scope>NUCLEOTIDE SEQUENCE</scope>
    <source>
        <strain evidence="1">MT39</strain>
    </source>
</reference>
<dbReference type="PROSITE" id="PS51257">
    <property type="entry name" value="PROKAR_LIPOPROTEIN"/>
    <property type="match status" value="1"/>
</dbReference>
<evidence type="ECO:0000313" key="2">
    <source>
        <dbReference type="Proteomes" id="UP001148482"/>
    </source>
</evidence>
<dbReference type="RefSeq" id="WP_266069232.1">
    <property type="nucleotide sequence ID" value="NZ_JAPJDA010000010.1"/>
</dbReference>
<dbReference type="Gene3D" id="2.120.10.30">
    <property type="entry name" value="TolB, C-terminal domain"/>
    <property type="match status" value="2"/>
</dbReference>
<evidence type="ECO:0000313" key="1">
    <source>
        <dbReference type="EMBL" id="MCX2837984.1"/>
    </source>
</evidence>
<keyword evidence="2" id="KW-1185">Reference proteome</keyword>
<name>A0A9X3CYK0_9FLAO</name>
<sequence length="500" mass="55720">MKTFLKYITIAGLFFLIGCSEDTVGESLTGGISGKVVERTSNEPLENVKITTSPASSTVFTDENGEFVIEDVLVDQYSVKAEVEDYTTAFEAVTVTEGATSNVAFELLKSGANNKQPSTPQLLSPEDNAEEVDMTAEFVWNSSDPEDDELTYELELWNNVNDEVLTYSNIKDTTYTVEGLNSGYRYFWQVKVSDSINDPVLSSLYSFKTRNVPESRVLFTRLINGNNVIFSRNSEGEEFRLTSSDQNSFRPRKNNSVNKIAFLRVVNGQTHLFTMNPDGSQQKRITSNIPVNGFNLNLIDFSWSDDGAALVYPNFGKLYKINSVGGGTTLIYETQNGDFITEVDVSEDNGTIALITNNSNGYDADLFTINFEGEIQEMILNNVEGALGGLDLSLQGNKLLYTYDSSGYRNDSYRRLDSDLFIYDFSTRQFQNLSVEKPDGTNDLDPRFSPNEAEVIFVNTSNDDLSPKDIYTMPVNTGSSTGDDDDREVLIENAAMPDWE</sequence>
<dbReference type="GO" id="GO:0004180">
    <property type="term" value="F:carboxypeptidase activity"/>
    <property type="evidence" value="ECO:0007669"/>
    <property type="project" value="UniProtKB-KW"/>
</dbReference>
<keyword evidence="1" id="KW-0121">Carboxypeptidase</keyword>
<dbReference type="EMBL" id="JAPJDA010000010">
    <property type="protein sequence ID" value="MCX2837984.1"/>
    <property type="molecule type" value="Genomic_DNA"/>
</dbReference>
<dbReference type="InterPro" id="IPR013783">
    <property type="entry name" value="Ig-like_fold"/>
</dbReference>
<proteinExistence type="predicted"/>
<dbReference type="Gene3D" id="2.60.40.10">
    <property type="entry name" value="Immunoglobulins"/>
    <property type="match status" value="1"/>
</dbReference>
<dbReference type="Proteomes" id="UP001148482">
    <property type="component" value="Unassembled WGS sequence"/>
</dbReference>
<dbReference type="GO" id="GO:0030246">
    <property type="term" value="F:carbohydrate binding"/>
    <property type="evidence" value="ECO:0007669"/>
    <property type="project" value="InterPro"/>
</dbReference>
<dbReference type="InterPro" id="IPR013784">
    <property type="entry name" value="Carb-bd-like_fold"/>
</dbReference>
<organism evidence="1 2">
    <name type="scientific">Salinimicrobium profundisediminis</name>
    <dbReference type="NCBI Taxonomy" id="2994553"/>
    <lineage>
        <taxon>Bacteria</taxon>
        <taxon>Pseudomonadati</taxon>
        <taxon>Bacteroidota</taxon>
        <taxon>Flavobacteriia</taxon>
        <taxon>Flavobacteriales</taxon>
        <taxon>Flavobacteriaceae</taxon>
        <taxon>Salinimicrobium</taxon>
    </lineage>
</organism>
<dbReference type="AlphaFoldDB" id="A0A9X3CYK0"/>
<keyword evidence="1" id="KW-0378">Hydrolase</keyword>
<dbReference type="InterPro" id="IPR036116">
    <property type="entry name" value="FN3_sf"/>
</dbReference>
<dbReference type="SUPFAM" id="SSF49265">
    <property type="entry name" value="Fibronectin type III"/>
    <property type="match status" value="1"/>
</dbReference>
<protein>
    <submittedName>
        <fullName evidence="1">Carboxypeptidase regulatory-like domain-containing protein</fullName>
    </submittedName>
</protein>
<accession>A0A9X3CYK0</accession>
<dbReference type="Gene3D" id="2.60.40.1120">
    <property type="entry name" value="Carboxypeptidase-like, regulatory domain"/>
    <property type="match status" value="1"/>
</dbReference>
<keyword evidence="1" id="KW-0645">Protease</keyword>
<dbReference type="InterPro" id="IPR011042">
    <property type="entry name" value="6-blade_b-propeller_TolB-like"/>
</dbReference>